<reference evidence="2 3" key="1">
    <citation type="journal article" date="2015" name="Nature">
        <title>rRNA introns, odd ribosomes, and small enigmatic genomes across a large radiation of phyla.</title>
        <authorList>
            <person name="Brown C.T."/>
            <person name="Hug L.A."/>
            <person name="Thomas B.C."/>
            <person name="Sharon I."/>
            <person name="Castelle C.J."/>
            <person name="Singh A."/>
            <person name="Wilkins M.J."/>
            <person name="Williams K.H."/>
            <person name="Banfield J.F."/>
        </authorList>
    </citation>
    <scope>NUCLEOTIDE SEQUENCE [LARGE SCALE GENOMIC DNA]</scope>
</reference>
<proteinExistence type="predicted"/>
<accession>A0A0G1DAG0</accession>
<protein>
    <submittedName>
        <fullName evidence="2">Uncharacterized protein</fullName>
    </submittedName>
</protein>
<gene>
    <name evidence="2" type="ORF">UV68_C0005G0004</name>
</gene>
<dbReference type="EMBL" id="LCFK01000005">
    <property type="protein sequence ID" value="KKS94672.1"/>
    <property type="molecule type" value="Genomic_DNA"/>
</dbReference>
<keyword evidence="1" id="KW-1133">Transmembrane helix</keyword>
<evidence type="ECO:0000256" key="1">
    <source>
        <dbReference type="SAM" id="Phobius"/>
    </source>
</evidence>
<keyword evidence="1" id="KW-0472">Membrane</keyword>
<organism evidence="2 3">
    <name type="scientific">Candidatus Collierbacteria bacterium GW2011_GWC2_43_12</name>
    <dbReference type="NCBI Taxonomy" id="1618390"/>
    <lineage>
        <taxon>Bacteria</taxon>
        <taxon>Candidatus Collieribacteriota</taxon>
    </lineage>
</organism>
<dbReference type="Proteomes" id="UP000033980">
    <property type="component" value="Unassembled WGS sequence"/>
</dbReference>
<sequence length="34" mass="3743">MENTTKYLDLVLLVPIPVELLGTNCASVFAYITT</sequence>
<evidence type="ECO:0000313" key="2">
    <source>
        <dbReference type="EMBL" id="KKS94672.1"/>
    </source>
</evidence>
<feature type="transmembrane region" description="Helical" evidence="1">
    <location>
        <begin position="7"/>
        <end position="32"/>
    </location>
</feature>
<dbReference type="AlphaFoldDB" id="A0A0G1DAG0"/>
<name>A0A0G1DAG0_9BACT</name>
<comment type="caution">
    <text evidence="2">The sequence shown here is derived from an EMBL/GenBank/DDBJ whole genome shotgun (WGS) entry which is preliminary data.</text>
</comment>
<keyword evidence="1" id="KW-0812">Transmembrane</keyword>
<evidence type="ECO:0000313" key="3">
    <source>
        <dbReference type="Proteomes" id="UP000033980"/>
    </source>
</evidence>